<comment type="subcellular location">
    <subcellularLocation>
        <location evidence="1">Cell membrane</location>
        <topology evidence="1">Multi-pass membrane protein</topology>
    </subcellularLocation>
</comment>
<gene>
    <name evidence="15" type="ORF">B5M42_07860</name>
</gene>
<evidence type="ECO:0000313" key="16">
    <source>
        <dbReference type="Proteomes" id="UP000298246"/>
    </source>
</evidence>
<keyword evidence="16" id="KW-1185">Reference proteome</keyword>
<evidence type="ECO:0000259" key="13">
    <source>
        <dbReference type="Pfam" id="PF02518"/>
    </source>
</evidence>
<dbReference type="GO" id="GO:0005886">
    <property type="term" value="C:plasma membrane"/>
    <property type="evidence" value="ECO:0007669"/>
    <property type="project" value="UniProtKB-SubCell"/>
</dbReference>
<evidence type="ECO:0000256" key="3">
    <source>
        <dbReference type="ARBA" id="ARBA00022553"/>
    </source>
</evidence>
<evidence type="ECO:0000256" key="2">
    <source>
        <dbReference type="ARBA" id="ARBA00022475"/>
    </source>
</evidence>
<dbReference type="EMBL" id="MYFO01000007">
    <property type="protein sequence ID" value="TFE89351.1"/>
    <property type="molecule type" value="Genomic_DNA"/>
</dbReference>
<dbReference type="Pfam" id="PF06580">
    <property type="entry name" value="His_kinase"/>
    <property type="match status" value="1"/>
</dbReference>
<keyword evidence="11 12" id="KW-0472">Membrane</keyword>
<keyword evidence="4" id="KW-0808">Transferase</keyword>
<protein>
    <submittedName>
        <fullName evidence="15">Uncharacterized protein</fullName>
    </submittedName>
</protein>
<evidence type="ECO:0000256" key="1">
    <source>
        <dbReference type="ARBA" id="ARBA00004651"/>
    </source>
</evidence>
<keyword evidence="9 12" id="KW-1133">Transmembrane helix</keyword>
<evidence type="ECO:0000256" key="10">
    <source>
        <dbReference type="ARBA" id="ARBA00023012"/>
    </source>
</evidence>
<sequence length="592" mass="67831">MFKLFYNMNLMRKFIVLLIAFVVIPILLLDGFISKKVESITEEQVGSVLLQLVRANHLTLDRENSDLDEKTEKIMISQEIQQLQQLPSSSEYERFGKFNAVDEYLRKYSTNSSHFNYSFFFQDSNGLYSFVPSTDLLNKGVFYTSMSKLTWFEEAERAKGKGIVRVITRFGNNPNEFKTVAYLRQLNSTVDGNSVIGYLALSGLEYQYQQDFVLFDKFKRAEVLLLDADNLILSSSMSKYQIGDKFAQLPDQGQSAGQGVVKVTEEGKMWMYVIHASEATGTKLVLKVPVDSIISEHVAVQRWIDLIMVIYFVILIVLSVYFIHSILKPISKLARVTHLYQPGMPLSIQLKPNSKNEIVLLNNLFVEMTNRLNKTIYEKYELELEHKEIELSILHTQINPHLLYNTLESIYWRTMLEGAADSAAMIKDLSLIMRIGLSKGKLLISIGEEINHAEAYLRLQLFRYDYSFQVDWDVQEEVRNFLIPKVVLQPIIENAIVHGIKNMNQDGQLWISIALQEQTIVITIDDNGYRKANLAQIAAILRGEEKGKGYGIVNVQKRIQLHFGDKYGLIYSERPKQGVRVTIVIPAITAEE</sequence>
<dbReference type="RefSeq" id="WP_134751463.1">
    <property type="nucleotide sequence ID" value="NZ_MYFO02000005.1"/>
</dbReference>
<reference evidence="15 16" key="1">
    <citation type="submission" date="2017-03" db="EMBL/GenBank/DDBJ databases">
        <title>Isolation of Levoglucosan Utilizing Bacteria.</title>
        <authorList>
            <person name="Arya A.S."/>
        </authorList>
    </citation>
    <scope>NUCLEOTIDE SEQUENCE [LARGE SCALE GENOMIC DNA]</scope>
    <source>
        <strain evidence="15 16">MEC069</strain>
    </source>
</reference>
<feature type="transmembrane region" description="Helical" evidence="12">
    <location>
        <begin position="303"/>
        <end position="323"/>
    </location>
</feature>
<dbReference type="PANTHER" id="PTHR34220">
    <property type="entry name" value="SENSOR HISTIDINE KINASE YPDA"/>
    <property type="match status" value="1"/>
</dbReference>
<evidence type="ECO:0000259" key="14">
    <source>
        <dbReference type="Pfam" id="PF06580"/>
    </source>
</evidence>
<proteinExistence type="predicted"/>
<organism evidence="15 16">
    <name type="scientific">Paenibacillus athensensis</name>
    <dbReference type="NCBI Taxonomy" id="1967502"/>
    <lineage>
        <taxon>Bacteria</taxon>
        <taxon>Bacillati</taxon>
        <taxon>Bacillota</taxon>
        <taxon>Bacilli</taxon>
        <taxon>Bacillales</taxon>
        <taxon>Paenibacillaceae</taxon>
        <taxon>Paenibacillus</taxon>
    </lineage>
</organism>
<evidence type="ECO:0000256" key="5">
    <source>
        <dbReference type="ARBA" id="ARBA00022692"/>
    </source>
</evidence>
<dbReference type="Gene3D" id="6.10.340.10">
    <property type="match status" value="1"/>
</dbReference>
<keyword evidence="8" id="KW-0067">ATP-binding</keyword>
<dbReference type="InterPro" id="IPR036890">
    <property type="entry name" value="HATPase_C_sf"/>
</dbReference>
<evidence type="ECO:0000256" key="8">
    <source>
        <dbReference type="ARBA" id="ARBA00022840"/>
    </source>
</evidence>
<accession>A0A4Y8Q5J0</accession>
<evidence type="ECO:0000313" key="15">
    <source>
        <dbReference type="EMBL" id="TFE89351.1"/>
    </source>
</evidence>
<feature type="domain" description="Histidine kinase/HSP90-like ATPase" evidence="13">
    <location>
        <begin position="488"/>
        <end position="587"/>
    </location>
</feature>
<keyword evidence="5 12" id="KW-0812">Transmembrane</keyword>
<evidence type="ECO:0000256" key="4">
    <source>
        <dbReference type="ARBA" id="ARBA00022679"/>
    </source>
</evidence>
<comment type="caution">
    <text evidence="15">The sequence shown here is derived from an EMBL/GenBank/DDBJ whole genome shotgun (WGS) entry which is preliminary data.</text>
</comment>
<dbReference type="OrthoDB" id="2641683at2"/>
<evidence type="ECO:0000256" key="7">
    <source>
        <dbReference type="ARBA" id="ARBA00022777"/>
    </source>
</evidence>
<dbReference type="Pfam" id="PF02518">
    <property type="entry name" value="HATPase_c"/>
    <property type="match status" value="1"/>
</dbReference>
<dbReference type="Gene3D" id="3.30.565.10">
    <property type="entry name" value="Histidine kinase-like ATPase, C-terminal domain"/>
    <property type="match status" value="1"/>
</dbReference>
<evidence type="ECO:0000256" key="6">
    <source>
        <dbReference type="ARBA" id="ARBA00022741"/>
    </source>
</evidence>
<evidence type="ECO:0000256" key="12">
    <source>
        <dbReference type="SAM" id="Phobius"/>
    </source>
</evidence>
<evidence type="ECO:0000256" key="11">
    <source>
        <dbReference type="ARBA" id="ARBA00023136"/>
    </source>
</evidence>
<dbReference type="GO" id="GO:0005524">
    <property type="term" value="F:ATP binding"/>
    <property type="evidence" value="ECO:0007669"/>
    <property type="project" value="UniProtKB-KW"/>
</dbReference>
<dbReference type="InterPro" id="IPR010559">
    <property type="entry name" value="Sig_transdc_His_kin_internal"/>
</dbReference>
<keyword evidence="7" id="KW-0418">Kinase</keyword>
<dbReference type="GO" id="GO:0000155">
    <property type="term" value="F:phosphorelay sensor kinase activity"/>
    <property type="evidence" value="ECO:0007669"/>
    <property type="project" value="InterPro"/>
</dbReference>
<dbReference type="InterPro" id="IPR003594">
    <property type="entry name" value="HATPase_dom"/>
</dbReference>
<dbReference type="PANTHER" id="PTHR34220:SF11">
    <property type="entry name" value="SENSOR PROTEIN KINASE HPTS"/>
    <property type="match status" value="1"/>
</dbReference>
<dbReference type="AlphaFoldDB" id="A0A4Y8Q5J0"/>
<keyword evidence="3" id="KW-0597">Phosphoprotein</keyword>
<keyword evidence="6" id="KW-0547">Nucleotide-binding</keyword>
<name>A0A4Y8Q5J0_9BACL</name>
<dbReference type="Proteomes" id="UP000298246">
    <property type="component" value="Unassembled WGS sequence"/>
</dbReference>
<dbReference type="SUPFAM" id="SSF55874">
    <property type="entry name" value="ATPase domain of HSP90 chaperone/DNA topoisomerase II/histidine kinase"/>
    <property type="match status" value="1"/>
</dbReference>
<feature type="domain" description="Signal transduction histidine kinase internal region" evidence="14">
    <location>
        <begin position="390"/>
        <end position="466"/>
    </location>
</feature>
<evidence type="ECO:0000256" key="9">
    <source>
        <dbReference type="ARBA" id="ARBA00022989"/>
    </source>
</evidence>
<keyword evidence="10" id="KW-0902">Two-component regulatory system</keyword>
<dbReference type="InterPro" id="IPR050640">
    <property type="entry name" value="Bact_2-comp_sensor_kinase"/>
</dbReference>
<keyword evidence="2" id="KW-1003">Cell membrane</keyword>